<gene>
    <name evidence="2" type="ORF">PoB_000294800</name>
</gene>
<dbReference type="AlphaFoldDB" id="A0AAV3Y1B7"/>
<evidence type="ECO:0000256" key="1">
    <source>
        <dbReference type="SAM" id="MobiDB-lite"/>
    </source>
</evidence>
<comment type="caution">
    <text evidence="2">The sequence shown here is derived from an EMBL/GenBank/DDBJ whole genome shotgun (WGS) entry which is preliminary data.</text>
</comment>
<protein>
    <submittedName>
        <fullName evidence="2">Uncharacterized protein</fullName>
    </submittedName>
</protein>
<dbReference type="Proteomes" id="UP000735302">
    <property type="component" value="Unassembled WGS sequence"/>
</dbReference>
<dbReference type="EMBL" id="BLXT01000388">
    <property type="protein sequence ID" value="GFN76442.1"/>
    <property type="molecule type" value="Genomic_DNA"/>
</dbReference>
<evidence type="ECO:0000313" key="2">
    <source>
        <dbReference type="EMBL" id="GFN76442.1"/>
    </source>
</evidence>
<keyword evidence="3" id="KW-1185">Reference proteome</keyword>
<feature type="compositionally biased region" description="Basic and acidic residues" evidence="1">
    <location>
        <begin position="85"/>
        <end position="96"/>
    </location>
</feature>
<feature type="compositionally biased region" description="Basic residues" evidence="1">
    <location>
        <begin position="47"/>
        <end position="65"/>
    </location>
</feature>
<feature type="region of interest" description="Disordered" evidence="1">
    <location>
        <begin position="1"/>
        <end position="97"/>
    </location>
</feature>
<evidence type="ECO:0000313" key="3">
    <source>
        <dbReference type="Proteomes" id="UP000735302"/>
    </source>
</evidence>
<organism evidence="2 3">
    <name type="scientific">Plakobranchus ocellatus</name>
    <dbReference type="NCBI Taxonomy" id="259542"/>
    <lineage>
        <taxon>Eukaryota</taxon>
        <taxon>Metazoa</taxon>
        <taxon>Spiralia</taxon>
        <taxon>Lophotrochozoa</taxon>
        <taxon>Mollusca</taxon>
        <taxon>Gastropoda</taxon>
        <taxon>Heterobranchia</taxon>
        <taxon>Euthyneura</taxon>
        <taxon>Panpulmonata</taxon>
        <taxon>Sacoglossa</taxon>
        <taxon>Placobranchoidea</taxon>
        <taxon>Plakobranchidae</taxon>
        <taxon>Plakobranchus</taxon>
    </lineage>
</organism>
<accession>A0AAV3Y1B7</accession>
<sequence>MRKKDGVEEKERGGGEQKDEVKREDEKEKDTRGEKNDDDGDDAMSRMRNRRRKRSRKRRQKRGRKYTSPQQGNLRLLGPPSGQDASDKARTRDRNVPADLRAVSLFTVPPMPQTRQEIAGKTQVVNVMYRLMTLLRF</sequence>
<feature type="compositionally biased region" description="Basic and acidic residues" evidence="1">
    <location>
        <begin position="1"/>
        <end position="35"/>
    </location>
</feature>
<proteinExistence type="predicted"/>
<reference evidence="2 3" key="1">
    <citation type="journal article" date="2021" name="Elife">
        <title>Chloroplast acquisition without the gene transfer in kleptoplastic sea slugs, Plakobranchus ocellatus.</title>
        <authorList>
            <person name="Maeda T."/>
            <person name="Takahashi S."/>
            <person name="Yoshida T."/>
            <person name="Shimamura S."/>
            <person name="Takaki Y."/>
            <person name="Nagai Y."/>
            <person name="Toyoda A."/>
            <person name="Suzuki Y."/>
            <person name="Arimoto A."/>
            <person name="Ishii H."/>
            <person name="Satoh N."/>
            <person name="Nishiyama T."/>
            <person name="Hasebe M."/>
            <person name="Maruyama T."/>
            <person name="Minagawa J."/>
            <person name="Obokata J."/>
            <person name="Shigenobu S."/>
        </authorList>
    </citation>
    <scope>NUCLEOTIDE SEQUENCE [LARGE SCALE GENOMIC DNA]</scope>
</reference>
<name>A0AAV3Y1B7_9GAST</name>